<dbReference type="RefSeq" id="WP_220634785.1">
    <property type="nucleotide sequence ID" value="NZ_CAJQUM010000001.1"/>
</dbReference>
<dbReference type="InterPro" id="IPR001753">
    <property type="entry name" value="Enoyl-CoA_hydra/iso"/>
</dbReference>
<gene>
    <name evidence="2" type="ORF">GTOL_10621</name>
</gene>
<dbReference type="SUPFAM" id="SSF52096">
    <property type="entry name" value="ClpP/crotonase"/>
    <property type="match status" value="1"/>
</dbReference>
<evidence type="ECO:0000256" key="1">
    <source>
        <dbReference type="ARBA" id="ARBA00005254"/>
    </source>
</evidence>
<name>A0A916J5C5_9PROT</name>
<dbReference type="GO" id="GO:0003824">
    <property type="term" value="F:catalytic activity"/>
    <property type="evidence" value="ECO:0007669"/>
    <property type="project" value="UniProtKB-ARBA"/>
</dbReference>
<dbReference type="InterPro" id="IPR029045">
    <property type="entry name" value="ClpP/crotonase-like_dom_sf"/>
</dbReference>
<comment type="similarity">
    <text evidence="1">Belongs to the enoyl-CoA hydratase/isomerase family.</text>
</comment>
<comment type="caution">
    <text evidence="2">The sequence shown here is derived from an EMBL/GenBank/DDBJ whole genome shotgun (WGS) entry which is preliminary data.</text>
</comment>
<dbReference type="Proteomes" id="UP000742786">
    <property type="component" value="Unassembled WGS sequence"/>
</dbReference>
<dbReference type="Pfam" id="PF00378">
    <property type="entry name" value="ECH_1"/>
    <property type="match status" value="1"/>
</dbReference>
<reference evidence="2" key="1">
    <citation type="submission" date="2021-04" db="EMBL/GenBank/DDBJ databases">
        <authorList>
            <person name="Hornung B."/>
        </authorList>
    </citation>
    <scope>NUCLEOTIDE SEQUENCE</scope>
    <source>
        <strain evidence="2">G5G6</strain>
    </source>
</reference>
<sequence>MSLQDFVAMPKFEDYKERFKDHYTLERRPDGVILAQAHTLGGSIQLSVQNHRALGLLFKAIGADPENEVMIFTGSGKDFMMEADPEGFKLEQEGLPYWAYEYAYKDGRINVSALVNDLEIPTIGIINGSGFHSEICLMCDITLMAEDATLFDPHYNIGSVPGDGIHSCFEELLGVKRAAYALLTGEAIDAKTALEYGMVNEILPRDKLIERAYKIADHIMTQPRTTRRLTTQIIRRPWKQRIVNDLDGGFGIQMFGHLAKDKAVHSREHISDSTAYVRQGKKNRFD</sequence>
<dbReference type="CDD" id="cd06558">
    <property type="entry name" value="crotonase-like"/>
    <property type="match status" value="1"/>
</dbReference>
<evidence type="ECO:0000313" key="3">
    <source>
        <dbReference type="Proteomes" id="UP000742786"/>
    </source>
</evidence>
<proteinExistence type="inferred from homology"/>
<keyword evidence="3" id="KW-1185">Reference proteome</keyword>
<accession>A0A916J5C5</accession>
<dbReference type="Gene3D" id="3.90.226.10">
    <property type="entry name" value="2-enoyl-CoA Hydratase, Chain A, domain 1"/>
    <property type="match status" value="1"/>
</dbReference>
<organism evidence="2 3">
    <name type="scientific">Georgfuchsia toluolica</name>
    <dbReference type="NCBI Taxonomy" id="424218"/>
    <lineage>
        <taxon>Bacteria</taxon>
        <taxon>Pseudomonadati</taxon>
        <taxon>Pseudomonadota</taxon>
        <taxon>Betaproteobacteria</taxon>
        <taxon>Nitrosomonadales</taxon>
        <taxon>Sterolibacteriaceae</taxon>
        <taxon>Georgfuchsia</taxon>
    </lineage>
</organism>
<evidence type="ECO:0000313" key="2">
    <source>
        <dbReference type="EMBL" id="CAG4882739.1"/>
    </source>
</evidence>
<dbReference type="PANTHER" id="PTHR43802:SF1">
    <property type="entry name" value="IP11341P-RELATED"/>
    <property type="match status" value="1"/>
</dbReference>
<dbReference type="AlphaFoldDB" id="A0A916J5C5"/>
<dbReference type="PANTHER" id="PTHR43802">
    <property type="entry name" value="ENOYL-COA HYDRATASE"/>
    <property type="match status" value="1"/>
</dbReference>
<protein>
    <submittedName>
        <fullName evidence="2">Enoyl-CoA hydratase</fullName>
    </submittedName>
</protein>
<dbReference type="EMBL" id="CAJQUM010000001">
    <property type="protein sequence ID" value="CAG4882739.1"/>
    <property type="molecule type" value="Genomic_DNA"/>
</dbReference>